<name>A0AAE1E3H7_9GAST</name>
<evidence type="ECO:0000256" key="1">
    <source>
        <dbReference type="SAM" id="MobiDB-lite"/>
    </source>
</evidence>
<reference evidence="3" key="1">
    <citation type="journal article" date="2023" name="G3 (Bethesda)">
        <title>A reference genome for the long-term kleptoplast-retaining sea slug Elysia crispata morphotype clarki.</title>
        <authorList>
            <person name="Eastman K.E."/>
            <person name="Pendleton A.L."/>
            <person name="Shaikh M.A."/>
            <person name="Suttiyut T."/>
            <person name="Ogas R."/>
            <person name="Tomko P."/>
            <person name="Gavelis G."/>
            <person name="Widhalm J.R."/>
            <person name="Wisecaver J.H."/>
        </authorList>
    </citation>
    <scope>NUCLEOTIDE SEQUENCE</scope>
    <source>
        <strain evidence="3">ECLA1</strain>
    </source>
</reference>
<feature type="region of interest" description="Disordered" evidence="1">
    <location>
        <begin position="69"/>
        <end position="95"/>
    </location>
</feature>
<feature type="compositionally biased region" description="Low complexity" evidence="1">
    <location>
        <begin position="130"/>
        <end position="143"/>
    </location>
</feature>
<dbReference type="GO" id="GO:0005774">
    <property type="term" value="C:vacuolar membrane"/>
    <property type="evidence" value="ECO:0007669"/>
    <property type="project" value="TreeGrafter"/>
</dbReference>
<dbReference type="GO" id="GO:0034198">
    <property type="term" value="P:cellular response to amino acid starvation"/>
    <property type="evidence" value="ECO:0007669"/>
    <property type="project" value="TreeGrafter"/>
</dbReference>
<dbReference type="GO" id="GO:1904263">
    <property type="term" value="P:positive regulation of TORC1 signaling"/>
    <property type="evidence" value="ECO:0007669"/>
    <property type="project" value="TreeGrafter"/>
</dbReference>
<protein>
    <submittedName>
        <fullName evidence="3">Uncharacterized protein</fullName>
    </submittedName>
</protein>
<sequence>MPLCLPTRCALSPLLIDTCVATDGCVYSPSMSNLNTPISVTACPTIATNTQMTRPNTLGGNLWGLLSSPVQSPLPTTKHSHNSYQSPASLQQPAQLNRALSTGASIKAMFLPLSPGLGSPPPPPPPTPSSPQASQPTTPTTPAHGAVLRGKKGTKIKGDVAMGEVVSQPNLTAAFRAAVMKSKRSSSWSEPYDDFRFLEDKDYQERDVERERVLHHNNTKMLDPDMWYQYEQIKHSYANLLFKWGLLNQRSHVLKHTAAVDSDVKSIEVGVTCWNCSGQEQLICAWPVVTEDIWPILRSGSTNMKFVQQAVAVTVWKRIFFDCDKLLTKESVNQKIHSNRLWRDSLVQK</sequence>
<accession>A0AAE1E3H7</accession>
<dbReference type="GO" id="GO:0035591">
    <property type="term" value="F:signaling adaptor activity"/>
    <property type="evidence" value="ECO:0007669"/>
    <property type="project" value="TreeGrafter"/>
</dbReference>
<feature type="compositionally biased region" description="Pro residues" evidence="1">
    <location>
        <begin position="118"/>
        <end position="129"/>
    </location>
</feature>
<dbReference type="InterPro" id="IPR049567">
    <property type="entry name" value="WDR59-like"/>
</dbReference>
<comment type="caution">
    <text evidence="3">The sequence shown here is derived from an EMBL/GenBank/DDBJ whole genome shotgun (WGS) entry which is preliminary data.</text>
</comment>
<organism evidence="3 4">
    <name type="scientific">Elysia crispata</name>
    <name type="common">lettuce slug</name>
    <dbReference type="NCBI Taxonomy" id="231223"/>
    <lineage>
        <taxon>Eukaryota</taxon>
        <taxon>Metazoa</taxon>
        <taxon>Spiralia</taxon>
        <taxon>Lophotrochozoa</taxon>
        <taxon>Mollusca</taxon>
        <taxon>Gastropoda</taxon>
        <taxon>Heterobranchia</taxon>
        <taxon>Euthyneura</taxon>
        <taxon>Panpulmonata</taxon>
        <taxon>Sacoglossa</taxon>
        <taxon>Placobranchoidea</taxon>
        <taxon>Plakobranchidae</taxon>
        <taxon>Elysia</taxon>
    </lineage>
</organism>
<keyword evidence="2" id="KW-0732">Signal</keyword>
<dbReference type="AlphaFoldDB" id="A0AAE1E3H7"/>
<dbReference type="Proteomes" id="UP001283361">
    <property type="component" value="Unassembled WGS sequence"/>
</dbReference>
<dbReference type="PANTHER" id="PTHR46170:SF1">
    <property type="entry name" value="GATOR COMPLEX PROTEIN WDR59"/>
    <property type="match status" value="1"/>
</dbReference>
<gene>
    <name evidence="3" type="ORF">RRG08_055427</name>
</gene>
<dbReference type="PANTHER" id="PTHR46170">
    <property type="entry name" value="GATOR COMPLEX PROTEIN WDR59"/>
    <property type="match status" value="1"/>
</dbReference>
<dbReference type="GO" id="GO:0035859">
    <property type="term" value="C:Seh1-associated complex"/>
    <property type="evidence" value="ECO:0007669"/>
    <property type="project" value="TreeGrafter"/>
</dbReference>
<feature type="region of interest" description="Disordered" evidence="1">
    <location>
        <begin position="111"/>
        <end position="150"/>
    </location>
</feature>
<evidence type="ECO:0000256" key="2">
    <source>
        <dbReference type="SAM" id="SignalP"/>
    </source>
</evidence>
<feature type="chain" id="PRO_5042096073" evidence="2">
    <location>
        <begin position="22"/>
        <end position="349"/>
    </location>
</feature>
<evidence type="ECO:0000313" key="4">
    <source>
        <dbReference type="Proteomes" id="UP001283361"/>
    </source>
</evidence>
<evidence type="ECO:0000313" key="3">
    <source>
        <dbReference type="EMBL" id="KAK3792165.1"/>
    </source>
</evidence>
<proteinExistence type="predicted"/>
<keyword evidence="4" id="KW-1185">Reference proteome</keyword>
<feature type="signal peptide" evidence="2">
    <location>
        <begin position="1"/>
        <end position="21"/>
    </location>
</feature>
<dbReference type="EMBL" id="JAWDGP010001389">
    <property type="protein sequence ID" value="KAK3792165.1"/>
    <property type="molecule type" value="Genomic_DNA"/>
</dbReference>